<protein>
    <submittedName>
        <fullName evidence="2">Uncharacterized protein</fullName>
    </submittedName>
</protein>
<dbReference type="Proteomes" id="UP000287651">
    <property type="component" value="Unassembled WGS sequence"/>
</dbReference>
<comment type="caution">
    <text evidence="2">The sequence shown here is derived from an EMBL/GenBank/DDBJ whole genome shotgun (WGS) entry which is preliminary data.</text>
</comment>
<evidence type="ECO:0000313" key="3">
    <source>
        <dbReference type="Proteomes" id="UP000287651"/>
    </source>
</evidence>
<name>A0A426XVJ2_ENSVE</name>
<reference evidence="2 3" key="1">
    <citation type="journal article" date="2014" name="Agronomy (Basel)">
        <title>A Draft Genome Sequence for Ensete ventricosum, the Drought-Tolerant Tree Against Hunger.</title>
        <authorList>
            <person name="Harrison J."/>
            <person name="Moore K.A."/>
            <person name="Paszkiewicz K."/>
            <person name="Jones T."/>
            <person name="Grant M."/>
            <person name="Ambacheew D."/>
            <person name="Muzemil S."/>
            <person name="Studholme D.J."/>
        </authorList>
    </citation>
    <scope>NUCLEOTIDE SEQUENCE [LARGE SCALE GENOMIC DNA]</scope>
</reference>
<dbReference type="AlphaFoldDB" id="A0A426XVJ2"/>
<organism evidence="2 3">
    <name type="scientific">Ensete ventricosum</name>
    <name type="common">Abyssinian banana</name>
    <name type="synonym">Musa ensete</name>
    <dbReference type="NCBI Taxonomy" id="4639"/>
    <lineage>
        <taxon>Eukaryota</taxon>
        <taxon>Viridiplantae</taxon>
        <taxon>Streptophyta</taxon>
        <taxon>Embryophyta</taxon>
        <taxon>Tracheophyta</taxon>
        <taxon>Spermatophyta</taxon>
        <taxon>Magnoliopsida</taxon>
        <taxon>Liliopsida</taxon>
        <taxon>Zingiberales</taxon>
        <taxon>Musaceae</taxon>
        <taxon>Ensete</taxon>
    </lineage>
</organism>
<sequence>MNFRPRKSASSSDSRRRQQNGRSYSIRSHMLAYHPSSKQGNHTLRSGLVQANPFIMLRRRWQLVQAIIMANRVDPLEVLTGIRKVGIQVVGITRIVEVKVADTTVVHIHSKDVDRHPMLGVVCLVPVVRVVEVAVAMESMLPIIPKVALMVLRVLAGVRT</sequence>
<evidence type="ECO:0000313" key="2">
    <source>
        <dbReference type="EMBL" id="RRT43492.1"/>
    </source>
</evidence>
<accession>A0A426XVJ2</accession>
<evidence type="ECO:0000256" key="1">
    <source>
        <dbReference type="SAM" id="MobiDB-lite"/>
    </source>
</evidence>
<feature type="region of interest" description="Disordered" evidence="1">
    <location>
        <begin position="1"/>
        <end position="25"/>
    </location>
</feature>
<dbReference type="EMBL" id="AMZH03017104">
    <property type="protein sequence ID" value="RRT43492.1"/>
    <property type="molecule type" value="Genomic_DNA"/>
</dbReference>
<proteinExistence type="predicted"/>
<gene>
    <name evidence="2" type="ORF">B296_00028912</name>
</gene>